<dbReference type="Pfam" id="PF00378">
    <property type="entry name" value="ECH_1"/>
    <property type="match status" value="1"/>
</dbReference>
<protein>
    <submittedName>
        <fullName evidence="2">Enoyl-CoA hydratase/isomerase family protein</fullName>
    </submittedName>
</protein>
<accession>A0ABV9R0V4</accession>
<keyword evidence="3" id="KW-1185">Reference proteome</keyword>
<evidence type="ECO:0000313" key="3">
    <source>
        <dbReference type="Proteomes" id="UP001595886"/>
    </source>
</evidence>
<evidence type="ECO:0000256" key="1">
    <source>
        <dbReference type="ARBA" id="ARBA00005254"/>
    </source>
</evidence>
<proteinExistence type="inferred from homology"/>
<dbReference type="PANTHER" id="PTHR11941">
    <property type="entry name" value="ENOYL-COA HYDRATASE-RELATED"/>
    <property type="match status" value="1"/>
</dbReference>
<organism evidence="2 3">
    <name type="scientific">Dokdonella ginsengisoli</name>
    <dbReference type="NCBI Taxonomy" id="363846"/>
    <lineage>
        <taxon>Bacteria</taxon>
        <taxon>Pseudomonadati</taxon>
        <taxon>Pseudomonadota</taxon>
        <taxon>Gammaproteobacteria</taxon>
        <taxon>Lysobacterales</taxon>
        <taxon>Rhodanobacteraceae</taxon>
        <taxon>Dokdonella</taxon>
    </lineage>
</organism>
<sequence>MLDLIRHDTILELNMAHPPVNALGEQLVRRLREAVEAAQTDGTRALLLSGRTGLFSAGLDIPALLQLDRAAMRAFWNEFFGLCGAIARSSVPFVSAITGHSPAGGAVLAIMGDYRVMARGAYKIGLNEVQVGLSVPEPIQIALRRLVGTYRAERLLVAGAMIDPETAHAVGFVDELAEPDQVVARALEWLGELRKLPAHSMLETRRLARADLAAVFADPEKLGIEGFLDGWFAPETQAVLKALVARLKSKG</sequence>
<dbReference type="EMBL" id="JBHSHD010000016">
    <property type="protein sequence ID" value="MFC4822309.1"/>
    <property type="molecule type" value="Genomic_DNA"/>
</dbReference>
<dbReference type="InterPro" id="IPR029045">
    <property type="entry name" value="ClpP/crotonase-like_dom_sf"/>
</dbReference>
<evidence type="ECO:0000313" key="2">
    <source>
        <dbReference type="EMBL" id="MFC4822309.1"/>
    </source>
</evidence>
<dbReference type="Proteomes" id="UP001595886">
    <property type="component" value="Unassembled WGS sequence"/>
</dbReference>
<dbReference type="Gene3D" id="3.90.226.10">
    <property type="entry name" value="2-enoyl-CoA Hydratase, Chain A, domain 1"/>
    <property type="match status" value="1"/>
</dbReference>
<comment type="similarity">
    <text evidence="1">Belongs to the enoyl-CoA hydratase/isomerase family.</text>
</comment>
<dbReference type="CDD" id="cd06558">
    <property type="entry name" value="crotonase-like"/>
    <property type="match status" value="1"/>
</dbReference>
<gene>
    <name evidence="2" type="ORF">ACFO6Q_18435</name>
</gene>
<dbReference type="RefSeq" id="WP_380022588.1">
    <property type="nucleotide sequence ID" value="NZ_JBHSHD010000016.1"/>
</dbReference>
<comment type="caution">
    <text evidence="2">The sequence shown here is derived from an EMBL/GenBank/DDBJ whole genome shotgun (WGS) entry which is preliminary data.</text>
</comment>
<name>A0ABV9R0V4_9GAMM</name>
<dbReference type="InterPro" id="IPR001753">
    <property type="entry name" value="Enoyl-CoA_hydra/iso"/>
</dbReference>
<dbReference type="SUPFAM" id="SSF52096">
    <property type="entry name" value="ClpP/crotonase"/>
    <property type="match status" value="1"/>
</dbReference>
<dbReference type="PANTHER" id="PTHR11941:SF54">
    <property type="entry name" value="ENOYL-COA HYDRATASE, MITOCHONDRIAL"/>
    <property type="match status" value="1"/>
</dbReference>
<reference evidence="3" key="1">
    <citation type="journal article" date="2019" name="Int. J. Syst. Evol. Microbiol.">
        <title>The Global Catalogue of Microorganisms (GCM) 10K type strain sequencing project: providing services to taxonomists for standard genome sequencing and annotation.</title>
        <authorList>
            <consortium name="The Broad Institute Genomics Platform"/>
            <consortium name="The Broad Institute Genome Sequencing Center for Infectious Disease"/>
            <person name="Wu L."/>
            <person name="Ma J."/>
        </authorList>
    </citation>
    <scope>NUCLEOTIDE SEQUENCE [LARGE SCALE GENOMIC DNA]</scope>
    <source>
        <strain evidence="3">CCUG 30340</strain>
    </source>
</reference>